<name>A0ACC0BGB7_CATRO</name>
<evidence type="ECO:0000313" key="1">
    <source>
        <dbReference type="EMBL" id="KAI5671684.1"/>
    </source>
</evidence>
<dbReference type="Proteomes" id="UP001060085">
    <property type="component" value="Linkage Group LG03"/>
</dbReference>
<comment type="caution">
    <text evidence="1">The sequence shown here is derived from an EMBL/GenBank/DDBJ whole genome shotgun (WGS) entry which is preliminary data.</text>
</comment>
<accession>A0ACC0BGB7</accession>
<evidence type="ECO:0000313" key="2">
    <source>
        <dbReference type="Proteomes" id="UP001060085"/>
    </source>
</evidence>
<protein>
    <submittedName>
        <fullName evidence="1">Uncharacterized protein</fullName>
    </submittedName>
</protein>
<dbReference type="EMBL" id="CM044703">
    <property type="protein sequence ID" value="KAI5671684.1"/>
    <property type="molecule type" value="Genomic_DNA"/>
</dbReference>
<reference evidence="2" key="1">
    <citation type="journal article" date="2023" name="Nat. Plants">
        <title>Single-cell RNA sequencing provides a high-resolution roadmap for understanding the multicellular compartmentation of specialized metabolism.</title>
        <authorList>
            <person name="Sun S."/>
            <person name="Shen X."/>
            <person name="Li Y."/>
            <person name="Li Y."/>
            <person name="Wang S."/>
            <person name="Li R."/>
            <person name="Zhang H."/>
            <person name="Shen G."/>
            <person name="Guo B."/>
            <person name="Wei J."/>
            <person name="Xu J."/>
            <person name="St-Pierre B."/>
            <person name="Chen S."/>
            <person name="Sun C."/>
        </authorList>
    </citation>
    <scope>NUCLEOTIDE SEQUENCE [LARGE SCALE GENOMIC DNA]</scope>
</reference>
<sequence length="1283" mass="144034">MPGIASAAVAATTTQKNDHQFSNGTASFNTLSSTNGFWSKHRDDVCSNQLHKFWSELSPQARQELLRIDKQTLFEQARKNMYCSRCNGLLLEGFLQIVMYGKSLQQEGTGNHYPSIRFGALKSQSDGDLCMAEGGEDDIQDPSVHPWGGLTTTRDGMLTLLDCYLYSKSLKGLQNVFDSARARERERELLYPDACGGGGRGWISQGMAGYGRGHGTRETCALHTARLSVDTLVDFWSALGEETRHSLLRMKEEDFIERLMYRFDSKRFCRDCRRNVIREFKELKELKRMRRETRCTTWFCVADTAFQYEVSHDTVQADWHQTFVDSFGTYHHFEWAVGTGEGKSDILEFENVGLSGRVQVKGLDLSGLTSCYITLRAWKIDGRCTELSVKAHALKGQQCVHCRLVVGDGFVTITRGENIRRFFEHAEEAEEEEDDESMDKDGSDMDGECSRPQKHAKSPELAREFLLDAATVIFKEQVEKAFREGTARQNAHSIFVCLALKLLEERVHVACKEIITLEKQMKLLEEEEKEKREEEERKERRRTKEREKKLRRKERLREKEKDREKKCSETNQPAVVADASKLELTANADEELNAIDDEDVSGETGEGILSGSQSPDEVQDEQLLDGFVPSDVQNFSDSPDGDCLNGNDDAPAFAIDHLKYSRRKLKFRKDFQEDACQKWSDRRRYAGSSEHGNMVSNYEPRHHVDNFDTSRSINGLNKQLRNNASKCNVRNAGLKFGEKFTCSNDRINDRYESHACSCSQHNDYRAKMEPHTPRVVRDSKFVGKSESVSDVTRPYYRVNHNQAEYVRENPGRSKHKITNASSGAIRDTTVTKKVWEPMDLKKKYTRSNSDSDVTLRFSASKSDATESDQVPESSIASSSDEVTGISSQNHQEDKDLLEARRCSPENEGASQDSFHLKEKCLQYKEATDEDNEMCSASRILHGTLDLSMSTSSNSDNCSSCLSEGDSNTSSSNPQNTESSSSSDSEDTSQNSEGRETSVCLKNGFTVHQEDKMEERQSSEEVEHVKGQIADSAGAKVWENFPSKIAHIVDNGRATVNVGAQPQVVIPPLHNQGIRLPIFQAPPMGYYHHTPVSWPAAPANGYMPFPHPNHYMIAGPFGYSLNGNPHFMQYGTLQHLNPPVLNHSHLPAFQPVTQNNCLNVKEQVKISKPGMLNEPNSDANVGRVVSTGQQRVEMSAKAEAGKNGKSDQGDAGNTGFSLFHFGGPVALSTGFKSDPVPLKEETGEDISMKLSADRTEGDQACNRKNSIEEYNLFAASNGIKFSFF</sequence>
<gene>
    <name evidence="1" type="ORF">M9H77_12048</name>
</gene>
<organism evidence="1 2">
    <name type="scientific">Catharanthus roseus</name>
    <name type="common">Madagascar periwinkle</name>
    <name type="synonym">Vinca rosea</name>
    <dbReference type="NCBI Taxonomy" id="4058"/>
    <lineage>
        <taxon>Eukaryota</taxon>
        <taxon>Viridiplantae</taxon>
        <taxon>Streptophyta</taxon>
        <taxon>Embryophyta</taxon>
        <taxon>Tracheophyta</taxon>
        <taxon>Spermatophyta</taxon>
        <taxon>Magnoliopsida</taxon>
        <taxon>eudicotyledons</taxon>
        <taxon>Gunneridae</taxon>
        <taxon>Pentapetalae</taxon>
        <taxon>asterids</taxon>
        <taxon>lamiids</taxon>
        <taxon>Gentianales</taxon>
        <taxon>Apocynaceae</taxon>
        <taxon>Rauvolfioideae</taxon>
        <taxon>Vinceae</taxon>
        <taxon>Catharanthinae</taxon>
        <taxon>Catharanthus</taxon>
    </lineage>
</organism>
<proteinExistence type="predicted"/>
<keyword evidence="2" id="KW-1185">Reference proteome</keyword>